<organism evidence="1 2">
    <name type="scientific">Naganishia cerealis</name>
    <dbReference type="NCBI Taxonomy" id="610337"/>
    <lineage>
        <taxon>Eukaryota</taxon>
        <taxon>Fungi</taxon>
        <taxon>Dikarya</taxon>
        <taxon>Basidiomycota</taxon>
        <taxon>Agaricomycotina</taxon>
        <taxon>Tremellomycetes</taxon>
        <taxon>Filobasidiales</taxon>
        <taxon>Filobasidiaceae</taxon>
        <taxon>Naganishia</taxon>
    </lineage>
</organism>
<keyword evidence="2" id="KW-1185">Reference proteome</keyword>
<dbReference type="Proteomes" id="UP001241377">
    <property type="component" value="Unassembled WGS sequence"/>
</dbReference>
<comment type="caution">
    <text evidence="1">The sequence shown here is derived from an EMBL/GenBank/DDBJ whole genome shotgun (WGS) entry which is preliminary data.</text>
</comment>
<dbReference type="EMBL" id="JASBWR010000002">
    <property type="protein sequence ID" value="KAJ9113349.1"/>
    <property type="molecule type" value="Genomic_DNA"/>
</dbReference>
<sequence>MKVEAVNPSVFLDIKIGARDVGRVVIELYEQQAPLTSSWFQSRITQHVFDGVKFGRAIKNFMVQTAVEEGQKAEVPALENLGGSLDTPFQVCTVNDASGNFFITTFPQPHLQGQQTVFGQVTHGKFVVRQMEQVKASSSGVPEETIQITNTGIWTEGMDVPVTDASYDTRGGDIYEEYPDDDTHIDKESSELVYDAACAIKESGTLLYKAGDVQLAFFKYRKCLRYVMEFIPDIDQEPEWYKKYSDLKIKLYLNLSLTAMHLKNWQKTIDYATYIIELAGVEKQTQAKAYFRRGKALVGSKKYDEAISDLKEAQKLVPDDKAIASELASTEEILQQRKAHEKAKYAKFFK</sequence>
<evidence type="ECO:0000313" key="2">
    <source>
        <dbReference type="Proteomes" id="UP001241377"/>
    </source>
</evidence>
<reference evidence="1" key="1">
    <citation type="submission" date="2023-04" db="EMBL/GenBank/DDBJ databases">
        <title>Draft Genome sequencing of Naganishia species isolated from polar environments using Oxford Nanopore Technology.</title>
        <authorList>
            <person name="Leo P."/>
            <person name="Venkateswaran K."/>
        </authorList>
    </citation>
    <scope>NUCLEOTIDE SEQUENCE</scope>
    <source>
        <strain evidence="1">MNA-CCFEE 5261</strain>
    </source>
</reference>
<evidence type="ECO:0000313" key="1">
    <source>
        <dbReference type="EMBL" id="KAJ9113349.1"/>
    </source>
</evidence>
<protein>
    <submittedName>
        <fullName evidence="1">Uncharacterized protein</fullName>
    </submittedName>
</protein>
<proteinExistence type="predicted"/>
<gene>
    <name evidence="1" type="ORF">QFC19_000268</name>
</gene>
<accession>A0ACC2WNL1</accession>
<name>A0ACC2WNL1_9TREE</name>